<dbReference type="Proteomes" id="UP001172102">
    <property type="component" value="Unassembled WGS sequence"/>
</dbReference>
<organism evidence="3 4">
    <name type="scientific">Lasiosphaeris hirsuta</name>
    <dbReference type="NCBI Taxonomy" id="260670"/>
    <lineage>
        <taxon>Eukaryota</taxon>
        <taxon>Fungi</taxon>
        <taxon>Dikarya</taxon>
        <taxon>Ascomycota</taxon>
        <taxon>Pezizomycotina</taxon>
        <taxon>Sordariomycetes</taxon>
        <taxon>Sordariomycetidae</taxon>
        <taxon>Sordariales</taxon>
        <taxon>Lasiosphaeriaceae</taxon>
        <taxon>Lasiosphaeris</taxon>
    </lineage>
</organism>
<feature type="domain" description="Nudix hydrolase" evidence="2">
    <location>
        <begin position="84"/>
        <end position="236"/>
    </location>
</feature>
<dbReference type="InterPro" id="IPR000086">
    <property type="entry name" value="NUDIX_hydrolase_dom"/>
</dbReference>
<protein>
    <submittedName>
        <fullName evidence="3">NUDIX hydrolase domain-like protein</fullName>
    </submittedName>
</protein>
<keyword evidence="1 3" id="KW-0378">Hydrolase</keyword>
<dbReference type="EMBL" id="JAUKUA010000010">
    <property type="protein sequence ID" value="KAK0701286.1"/>
    <property type="molecule type" value="Genomic_DNA"/>
</dbReference>
<dbReference type="PROSITE" id="PS00893">
    <property type="entry name" value="NUDIX_BOX"/>
    <property type="match status" value="1"/>
</dbReference>
<dbReference type="Pfam" id="PF00293">
    <property type="entry name" value="NUDIX"/>
    <property type="match status" value="1"/>
</dbReference>
<sequence>MKSYINLCEDYDRYEFLIEGFPGVYGHLIEATEVDLDKRTVRLLGASFDARRATLEETLQAEREKGTFQLIVDFERSAAGLLGAVTYGVQLIVYRDEPDGLFLWLARRAPHKTLYPNRLGVTVGGSLPAGETPFECMIRESHEEAGLEADLIKQHAKAAGTISYVTTSETKTTSGGETGLIRAEIQYIYHLKVGPDVIPKPYDMEALDIRLYSIAETKKTLDDGEFTPANACLVLDFFIRHGLVTYENEDNYNRIITRLHRSLGIHNT</sequence>
<name>A0AA40DH83_9PEZI</name>
<dbReference type="Gene3D" id="3.90.79.10">
    <property type="entry name" value="Nucleoside Triphosphate Pyrophosphohydrolase"/>
    <property type="match status" value="1"/>
</dbReference>
<proteinExistence type="predicted"/>
<dbReference type="InterPro" id="IPR015797">
    <property type="entry name" value="NUDIX_hydrolase-like_dom_sf"/>
</dbReference>
<dbReference type="AlphaFoldDB" id="A0AA40DH83"/>
<dbReference type="PROSITE" id="PS51462">
    <property type="entry name" value="NUDIX"/>
    <property type="match status" value="1"/>
</dbReference>
<reference evidence="3" key="1">
    <citation type="submission" date="2023-06" db="EMBL/GenBank/DDBJ databases">
        <title>Genome-scale phylogeny and comparative genomics of the fungal order Sordariales.</title>
        <authorList>
            <consortium name="Lawrence Berkeley National Laboratory"/>
            <person name="Hensen N."/>
            <person name="Bonometti L."/>
            <person name="Westerberg I."/>
            <person name="Brannstrom I.O."/>
            <person name="Guillou S."/>
            <person name="Cros-Aarteil S."/>
            <person name="Calhoun S."/>
            <person name="Haridas S."/>
            <person name="Kuo A."/>
            <person name="Mondo S."/>
            <person name="Pangilinan J."/>
            <person name="Riley R."/>
            <person name="Labutti K."/>
            <person name="Andreopoulos B."/>
            <person name="Lipzen A."/>
            <person name="Chen C."/>
            <person name="Yanf M."/>
            <person name="Daum C."/>
            <person name="Ng V."/>
            <person name="Clum A."/>
            <person name="Steindorff A."/>
            <person name="Ohm R."/>
            <person name="Martin F."/>
            <person name="Silar P."/>
            <person name="Natvig D."/>
            <person name="Lalanne C."/>
            <person name="Gautier V."/>
            <person name="Ament-Velasquez S.L."/>
            <person name="Kruys A."/>
            <person name="Hutchinson M.I."/>
            <person name="Powell A.J."/>
            <person name="Barry K."/>
            <person name="Miller A.N."/>
            <person name="Grigoriev I.V."/>
            <person name="Debuchy R."/>
            <person name="Gladieux P."/>
            <person name="Thoren M.H."/>
            <person name="Johannesson H."/>
        </authorList>
    </citation>
    <scope>NUCLEOTIDE SEQUENCE</scope>
    <source>
        <strain evidence="3">SMH4607-1</strain>
    </source>
</reference>
<accession>A0AA40DH83</accession>
<dbReference type="InterPro" id="IPR020084">
    <property type="entry name" value="NUDIX_hydrolase_CS"/>
</dbReference>
<gene>
    <name evidence="3" type="ORF">B0H67DRAFT_604690</name>
</gene>
<comment type="caution">
    <text evidence="3">The sequence shown here is derived from an EMBL/GenBank/DDBJ whole genome shotgun (WGS) entry which is preliminary data.</text>
</comment>
<dbReference type="GO" id="GO:0016787">
    <property type="term" value="F:hydrolase activity"/>
    <property type="evidence" value="ECO:0007669"/>
    <property type="project" value="UniProtKB-KW"/>
</dbReference>
<evidence type="ECO:0000259" key="2">
    <source>
        <dbReference type="PROSITE" id="PS51462"/>
    </source>
</evidence>
<evidence type="ECO:0000313" key="3">
    <source>
        <dbReference type="EMBL" id="KAK0701286.1"/>
    </source>
</evidence>
<evidence type="ECO:0000313" key="4">
    <source>
        <dbReference type="Proteomes" id="UP001172102"/>
    </source>
</evidence>
<dbReference type="CDD" id="cd03676">
    <property type="entry name" value="NUDIX_Tnr3_like"/>
    <property type="match status" value="1"/>
</dbReference>
<evidence type="ECO:0000256" key="1">
    <source>
        <dbReference type="ARBA" id="ARBA00022801"/>
    </source>
</evidence>
<keyword evidence="4" id="KW-1185">Reference proteome</keyword>
<dbReference type="SUPFAM" id="SSF55811">
    <property type="entry name" value="Nudix"/>
    <property type="match status" value="1"/>
</dbReference>